<dbReference type="Pfam" id="PF00581">
    <property type="entry name" value="Rhodanese"/>
    <property type="match status" value="1"/>
</dbReference>
<protein>
    <submittedName>
        <fullName evidence="2">Rhodanese-like domain-containing protein</fullName>
    </submittedName>
</protein>
<dbReference type="PANTHER" id="PTHR43031">
    <property type="entry name" value="FAD-DEPENDENT OXIDOREDUCTASE"/>
    <property type="match status" value="1"/>
</dbReference>
<dbReference type="PROSITE" id="PS50206">
    <property type="entry name" value="RHODANESE_3"/>
    <property type="match status" value="1"/>
</dbReference>
<accession>A0ABV9GM92</accession>
<dbReference type="InterPro" id="IPR036873">
    <property type="entry name" value="Rhodanese-like_dom_sf"/>
</dbReference>
<evidence type="ECO:0000313" key="2">
    <source>
        <dbReference type="EMBL" id="MFC4618312.1"/>
    </source>
</evidence>
<dbReference type="RefSeq" id="WP_376845308.1">
    <property type="nucleotide sequence ID" value="NZ_JBHSFW010000001.1"/>
</dbReference>
<dbReference type="InterPro" id="IPR001763">
    <property type="entry name" value="Rhodanese-like_dom"/>
</dbReference>
<dbReference type="InterPro" id="IPR050229">
    <property type="entry name" value="GlpE_sulfurtransferase"/>
</dbReference>
<organism evidence="2 3">
    <name type="scientific">Camelliibacillus cellulosilyticus</name>
    <dbReference type="NCBI Taxonomy" id="2174486"/>
    <lineage>
        <taxon>Bacteria</taxon>
        <taxon>Bacillati</taxon>
        <taxon>Bacillota</taxon>
        <taxon>Bacilli</taxon>
        <taxon>Bacillales</taxon>
        <taxon>Sporolactobacillaceae</taxon>
        <taxon>Camelliibacillus</taxon>
    </lineage>
</organism>
<dbReference type="SUPFAM" id="SSF52821">
    <property type="entry name" value="Rhodanese/Cell cycle control phosphatase"/>
    <property type="match status" value="1"/>
</dbReference>
<name>A0ABV9GM92_9BACL</name>
<dbReference type="CDD" id="cd00158">
    <property type="entry name" value="RHOD"/>
    <property type="match status" value="1"/>
</dbReference>
<reference evidence="3" key="1">
    <citation type="journal article" date="2019" name="Int. J. Syst. Evol. Microbiol.">
        <title>The Global Catalogue of Microorganisms (GCM) 10K type strain sequencing project: providing services to taxonomists for standard genome sequencing and annotation.</title>
        <authorList>
            <consortium name="The Broad Institute Genomics Platform"/>
            <consortium name="The Broad Institute Genome Sequencing Center for Infectious Disease"/>
            <person name="Wu L."/>
            <person name="Ma J."/>
        </authorList>
    </citation>
    <scope>NUCLEOTIDE SEQUENCE [LARGE SCALE GENOMIC DNA]</scope>
    <source>
        <strain evidence="3">CGMCC 1.16306</strain>
    </source>
</reference>
<feature type="domain" description="Rhodanese" evidence="1">
    <location>
        <begin position="19"/>
        <end position="102"/>
    </location>
</feature>
<dbReference type="PANTHER" id="PTHR43031:SF17">
    <property type="entry name" value="SULFURTRANSFERASE YTWF-RELATED"/>
    <property type="match status" value="1"/>
</dbReference>
<dbReference type="EMBL" id="JBHSFW010000001">
    <property type="protein sequence ID" value="MFC4618312.1"/>
    <property type="molecule type" value="Genomic_DNA"/>
</dbReference>
<dbReference type="SMART" id="SM00450">
    <property type="entry name" value="RHOD"/>
    <property type="match status" value="1"/>
</dbReference>
<sequence length="103" mass="11615">MSDQIETIEPEQLKALIANEDQPVIIDVRENEEVASGMISGAIHIRLGDLPERYHELDPAQEYVMVCRSGRRSEKAAEFLQGKGFKVKNMDGGMLKWNGDIWA</sequence>
<dbReference type="Gene3D" id="3.40.250.10">
    <property type="entry name" value="Rhodanese-like domain"/>
    <property type="match status" value="1"/>
</dbReference>
<dbReference type="Proteomes" id="UP001596022">
    <property type="component" value="Unassembled WGS sequence"/>
</dbReference>
<gene>
    <name evidence="2" type="ORF">ACFO4N_06155</name>
</gene>
<proteinExistence type="predicted"/>
<comment type="caution">
    <text evidence="2">The sequence shown here is derived from an EMBL/GenBank/DDBJ whole genome shotgun (WGS) entry which is preliminary data.</text>
</comment>
<evidence type="ECO:0000259" key="1">
    <source>
        <dbReference type="PROSITE" id="PS50206"/>
    </source>
</evidence>
<evidence type="ECO:0000313" key="3">
    <source>
        <dbReference type="Proteomes" id="UP001596022"/>
    </source>
</evidence>
<keyword evidence="3" id="KW-1185">Reference proteome</keyword>